<protein>
    <submittedName>
        <fullName evidence="3">MoxR family ATPase</fullName>
    </submittedName>
</protein>
<proteinExistence type="predicted"/>
<comment type="caution">
    <text evidence="3">The sequence shown here is derived from an EMBL/GenBank/DDBJ whole genome shotgun (WGS) entry which is preliminary data.</text>
</comment>
<organism evidence="3 4">
    <name type="scientific">Candidatus Flavonifractor intestinigallinarum</name>
    <dbReference type="NCBI Taxonomy" id="2838586"/>
    <lineage>
        <taxon>Bacteria</taxon>
        <taxon>Bacillati</taxon>
        <taxon>Bacillota</taxon>
        <taxon>Clostridia</taxon>
        <taxon>Eubacteriales</taxon>
        <taxon>Oscillospiraceae</taxon>
        <taxon>Flavonifractor</taxon>
    </lineage>
</organism>
<evidence type="ECO:0000259" key="1">
    <source>
        <dbReference type="Pfam" id="PF07726"/>
    </source>
</evidence>
<reference evidence="3" key="1">
    <citation type="journal article" date="2021" name="PeerJ">
        <title>Extensive microbial diversity within the chicken gut microbiome revealed by metagenomics and culture.</title>
        <authorList>
            <person name="Gilroy R."/>
            <person name="Ravi A."/>
            <person name="Getino M."/>
            <person name="Pursley I."/>
            <person name="Horton D.L."/>
            <person name="Alikhan N.F."/>
            <person name="Baker D."/>
            <person name="Gharbi K."/>
            <person name="Hall N."/>
            <person name="Watson M."/>
            <person name="Adriaenssens E.M."/>
            <person name="Foster-Nyarko E."/>
            <person name="Jarju S."/>
            <person name="Secka A."/>
            <person name="Antonio M."/>
            <person name="Oren A."/>
            <person name="Chaudhuri R.R."/>
            <person name="La Ragione R."/>
            <person name="Hildebrand F."/>
            <person name="Pallen M.J."/>
        </authorList>
    </citation>
    <scope>NUCLEOTIDE SEQUENCE</scope>
    <source>
        <strain evidence="3">CHK192-8294</strain>
    </source>
</reference>
<evidence type="ECO:0000313" key="3">
    <source>
        <dbReference type="EMBL" id="HJB80509.1"/>
    </source>
</evidence>
<dbReference type="Proteomes" id="UP000823921">
    <property type="component" value="Unassembled WGS sequence"/>
</dbReference>
<dbReference type="SUPFAM" id="SSF52540">
    <property type="entry name" value="P-loop containing nucleoside triphosphate hydrolases"/>
    <property type="match status" value="1"/>
</dbReference>
<dbReference type="Gene3D" id="1.10.8.80">
    <property type="entry name" value="Magnesium chelatase subunit I, C-Terminal domain"/>
    <property type="match status" value="1"/>
</dbReference>
<reference evidence="3" key="2">
    <citation type="submission" date="2021-04" db="EMBL/GenBank/DDBJ databases">
        <authorList>
            <person name="Gilroy R."/>
        </authorList>
    </citation>
    <scope>NUCLEOTIDE SEQUENCE</scope>
    <source>
        <strain evidence="3">CHK192-8294</strain>
    </source>
</reference>
<evidence type="ECO:0000313" key="4">
    <source>
        <dbReference type="Proteomes" id="UP000823921"/>
    </source>
</evidence>
<sequence>MEGNRQALEILGEVKKAVVGKDNVLAKVLLAILARGHILLEDIPGVGKTTMALAFSKALSLQYNRVQFTPDVMPSDITGFSIYNKATGAMEYQPGAVLCNLFLADELNRATSRTQSALLEAMEEGQVTVDGVSHPVPQPFLVIATQNPAGASGTQPLPDSQMDRFMIRLSMGYPTPADEFAMVRRKQGGNPLDQVRRVLDLNGLAALREQADRVFVSDPVLDYIIRLVNATRSHPMIVQGASPRASLALTAMAKAAALVFGRDFVNPEDVTMVFSDVVTHRLILSPRAEATGNFQPAAEILRQVPPPKIG</sequence>
<dbReference type="Pfam" id="PF17863">
    <property type="entry name" value="AAA_lid_2"/>
    <property type="match status" value="1"/>
</dbReference>
<dbReference type="InterPro" id="IPR011703">
    <property type="entry name" value="ATPase_AAA-3"/>
</dbReference>
<dbReference type="PANTHER" id="PTHR42759:SF5">
    <property type="entry name" value="METHANOL DEHYDROGENASE REGULATOR"/>
    <property type="match status" value="1"/>
</dbReference>
<gene>
    <name evidence="3" type="ORF">H9712_05950</name>
</gene>
<dbReference type="GO" id="GO:0005524">
    <property type="term" value="F:ATP binding"/>
    <property type="evidence" value="ECO:0007669"/>
    <property type="project" value="InterPro"/>
</dbReference>
<dbReference type="InterPro" id="IPR050764">
    <property type="entry name" value="CbbQ/NirQ/NorQ/GpvN"/>
</dbReference>
<dbReference type="PANTHER" id="PTHR42759">
    <property type="entry name" value="MOXR FAMILY PROTEIN"/>
    <property type="match status" value="1"/>
</dbReference>
<feature type="domain" description="ATPase AAA-3" evidence="1">
    <location>
        <begin position="37"/>
        <end position="167"/>
    </location>
</feature>
<dbReference type="PIRSF" id="PIRSF002849">
    <property type="entry name" value="AAA_ATPase_chaperone_MoxR_prd"/>
    <property type="match status" value="1"/>
</dbReference>
<feature type="domain" description="ChlI/MoxR AAA lid" evidence="2">
    <location>
        <begin position="230"/>
        <end position="301"/>
    </location>
</feature>
<dbReference type="AlphaFoldDB" id="A0A9D2SBA3"/>
<dbReference type="EMBL" id="DWXO01000058">
    <property type="protein sequence ID" value="HJB80509.1"/>
    <property type="molecule type" value="Genomic_DNA"/>
</dbReference>
<dbReference type="Pfam" id="PF07726">
    <property type="entry name" value="AAA_3"/>
    <property type="match status" value="1"/>
</dbReference>
<evidence type="ECO:0000259" key="2">
    <source>
        <dbReference type="Pfam" id="PF17863"/>
    </source>
</evidence>
<name>A0A9D2SBA3_9FIRM</name>
<dbReference type="GO" id="GO:0016887">
    <property type="term" value="F:ATP hydrolysis activity"/>
    <property type="evidence" value="ECO:0007669"/>
    <property type="project" value="InterPro"/>
</dbReference>
<dbReference type="Gene3D" id="3.40.50.300">
    <property type="entry name" value="P-loop containing nucleotide triphosphate hydrolases"/>
    <property type="match status" value="1"/>
</dbReference>
<accession>A0A9D2SBA3</accession>
<dbReference type="InterPro" id="IPR027417">
    <property type="entry name" value="P-loop_NTPase"/>
</dbReference>
<dbReference type="CDD" id="cd00009">
    <property type="entry name" value="AAA"/>
    <property type="match status" value="1"/>
</dbReference>
<dbReference type="InterPro" id="IPR041628">
    <property type="entry name" value="ChlI/MoxR_AAA_lid"/>
</dbReference>